<dbReference type="GO" id="GO:0043165">
    <property type="term" value="P:Gram-negative-bacterium-type cell outer membrane assembly"/>
    <property type="evidence" value="ECO:0007669"/>
    <property type="project" value="InterPro"/>
</dbReference>
<reference evidence="2 3" key="1">
    <citation type="submission" date="2019-10" db="EMBL/GenBank/DDBJ databases">
        <title>Genome sequence of Phaeocystidibacter marisrubri JCM30614 (type strain).</title>
        <authorList>
            <person name="Bowman J.P."/>
        </authorList>
    </citation>
    <scope>NUCLEOTIDE SEQUENCE [LARGE SCALE GENOMIC DNA]</scope>
    <source>
        <strain evidence="2 3">JCM 30614</strain>
    </source>
</reference>
<gene>
    <name evidence="2" type="ORF">F8C82_00245</name>
</gene>
<sequence>MRKLLYTLVFAPLLFLSGCTGGYSFTGGDIGNAKTISVAIFPNYAEYVNPQLSQTFTEQLRQIFVQQTSLSMISSGGDLHFEGSIVGYSISAKAATTTETTSQNRLTISVNVIFTNNLDPDKSFEQVFSRFRDFPADQDFSSVEAALVEQINQELAENIFNRALVNW</sequence>
<evidence type="ECO:0000313" key="2">
    <source>
        <dbReference type="EMBL" id="KAB2816862.1"/>
    </source>
</evidence>
<protein>
    <recommendedName>
        <fullName evidence="4">LptE family protein</fullName>
    </recommendedName>
</protein>
<name>A0A6L3ZFP8_9FLAO</name>
<dbReference type="PROSITE" id="PS51257">
    <property type="entry name" value="PROKAR_LIPOPROTEIN"/>
    <property type="match status" value="1"/>
</dbReference>
<dbReference type="EMBL" id="WBVQ01000001">
    <property type="protein sequence ID" value="KAB2816862.1"/>
    <property type="molecule type" value="Genomic_DNA"/>
</dbReference>
<keyword evidence="1" id="KW-0732">Signal</keyword>
<comment type="caution">
    <text evidence="2">The sequence shown here is derived from an EMBL/GenBank/DDBJ whole genome shotgun (WGS) entry which is preliminary data.</text>
</comment>
<keyword evidence="3" id="KW-1185">Reference proteome</keyword>
<proteinExistence type="predicted"/>
<evidence type="ECO:0000256" key="1">
    <source>
        <dbReference type="SAM" id="SignalP"/>
    </source>
</evidence>
<dbReference type="Pfam" id="PF04390">
    <property type="entry name" value="LptE"/>
    <property type="match status" value="1"/>
</dbReference>
<dbReference type="AlphaFoldDB" id="A0A6L3ZFP8"/>
<dbReference type="OrthoDB" id="9790776at2"/>
<organism evidence="2 3">
    <name type="scientific">Phaeocystidibacter marisrubri</name>
    <dbReference type="NCBI Taxonomy" id="1577780"/>
    <lineage>
        <taxon>Bacteria</taxon>
        <taxon>Pseudomonadati</taxon>
        <taxon>Bacteroidota</taxon>
        <taxon>Flavobacteriia</taxon>
        <taxon>Flavobacteriales</taxon>
        <taxon>Phaeocystidibacteraceae</taxon>
        <taxon>Phaeocystidibacter</taxon>
    </lineage>
</organism>
<evidence type="ECO:0008006" key="4">
    <source>
        <dbReference type="Google" id="ProtNLM"/>
    </source>
</evidence>
<feature type="chain" id="PRO_5026857830" description="LptE family protein" evidence="1">
    <location>
        <begin position="23"/>
        <end position="167"/>
    </location>
</feature>
<feature type="signal peptide" evidence="1">
    <location>
        <begin position="1"/>
        <end position="22"/>
    </location>
</feature>
<dbReference type="RefSeq" id="WP_151691434.1">
    <property type="nucleotide sequence ID" value="NZ_BMGX01000002.1"/>
</dbReference>
<accession>A0A6L3ZFP8</accession>
<dbReference type="InterPro" id="IPR007485">
    <property type="entry name" value="LPS_assembly_LptE"/>
</dbReference>
<dbReference type="Proteomes" id="UP000484164">
    <property type="component" value="Unassembled WGS sequence"/>
</dbReference>
<evidence type="ECO:0000313" key="3">
    <source>
        <dbReference type="Proteomes" id="UP000484164"/>
    </source>
</evidence>
<dbReference type="GO" id="GO:0019867">
    <property type="term" value="C:outer membrane"/>
    <property type="evidence" value="ECO:0007669"/>
    <property type="project" value="InterPro"/>
</dbReference>